<feature type="domain" description="DUF5605" evidence="4">
    <location>
        <begin position="440"/>
        <end position="531"/>
    </location>
</feature>
<evidence type="ECO:0000259" key="2">
    <source>
        <dbReference type="Pfam" id="PF13204"/>
    </source>
</evidence>
<accession>D2QMB2</accession>
<gene>
    <name evidence="5" type="ordered locus">Slin_3164</name>
</gene>
<dbReference type="InterPro" id="IPR013783">
    <property type="entry name" value="Ig-like_fold"/>
</dbReference>
<evidence type="ECO:0000313" key="6">
    <source>
        <dbReference type="Proteomes" id="UP000002028"/>
    </source>
</evidence>
<dbReference type="Pfam" id="PF13204">
    <property type="entry name" value="Apiosidase"/>
    <property type="match status" value="1"/>
</dbReference>
<dbReference type="PANTHER" id="PTHR37836:SF2">
    <property type="entry name" value="DUF4038 DOMAIN-CONTAINING PROTEIN"/>
    <property type="match status" value="1"/>
</dbReference>
<dbReference type="EMBL" id="CP001769">
    <property type="protein sequence ID" value="ADB39175.1"/>
    <property type="molecule type" value="Genomic_DNA"/>
</dbReference>
<dbReference type="Gene3D" id="2.60.40.3950">
    <property type="match status" value="1"/>
</dbReference>
<dbReference type="Gene3D" id="2.60.40.10">
    <property type="entry name" value="Immunoglobulins"/>
    <property type="match status" value="1"/>
</dbReference>
<dbReference type="InterPro" id="IPR025277">
    <property type="entry name" value="Apiosidase-like_cat_dom"/>
</dbReference>
<dbReference type="SUPFAM" id="SSF51445">
    <property type="entry name" value="(Trans)glycosidases"/>
    <property type="match status" value="1"/>
</dbReference>
<feature type="domain" description="Apiosidase-like catalytic" evidence="2">
    <location>
        <begin position="121"/>
        <end position="384"/>
    </location>
</feature>
<proteinExistence type="predicted"/>
<dbReference type="Gene3D" id="3.20.20.80">
    <property type="entry name" value="Glycosidases"/>
    <property type="match status" value="1"/>
</dbReference>
<evidence type="ECO:0000256" key="1">
    <source>
        <dbReference type="SAM" id="SignalP"/>
    </source>
</evidence>
<feature type="chain" id="PRO_5003034956" description="DUF5060 domain-containing protein" evidence="1">
    <location>
        <begin position="22"/>
        <end position="534"/>
    </location>
</feature>
<dbReference type="InterPro" id="IPR032260">
    <property type="entry name" value="DUF5060"/>
</dbReference>
<dbReference type="InterPro" id="IPR041239">
    <property type="entry name" value="DUF5605"/>
</dbReference>
<evidence type="ECO:0000313" key="5">
    <source>
        <dbReference type="EMBL" id="ADB39175.1"/>
    </source>
</evidence>
<name>D2QMB2_SPILD</name>
<evidence type="ECO:0008006" key="7">
    <source>
        <dbReference type="Google" id="ProtNLM"/>
    </source>
</evidence>
<dbReference type="Pfam" id="PF18310">
    <property type="entry name" value="DUF5605"/>
    <property type="match status" value="1"/>
</dbReference>
<dbReference type="STRING" id="504472.Slin_3164"/>
<dbReference type="eggNOG" id="COG5512">
    <property type="taxonomic scope" value="Bacteria"/>
</dbReference>
<protein>
    <recommendedName>
        <fullName evidence="7">DUF5060 domain-containing protein</fullName>
    </recommendedName>
</protein>
<feature type="domain" description="DUF5060" evidence="3">
    <location>
        <begin position="23"/>
        <end position="90"/>
    </location>
</feature>
<reference evidence="5 6" key="1">
    <citation type="journal article" date="2010" name="Stand. Genomic Sci.">
        <title>Complete genome sequence of Spirosoma linguale type strain (1).</title>
        <authorList>
            <person name="Lail K."/>
            <person name="Sikorski J."/>
            <person name="Saunders E."/>
            <person name="Lapidus A."/>
            <person name="Glavina Del Rio T."/>
            <person name="Copeland A."/>
            <person name="Tice H."/>
            <person name="Cheng J.-F."/>
            <person name="Lucas S."/>
            <person name="Nolan M."/>
            <person name="Bruce D."/>
            <person name="Goodwin L."/>
            <person name="Pitluck S."/>
            <person name="Ivanova N."/>
            <person name="Mavromatis K."/>
            <person name="Ovchinnikova G."/>
            <person name="Pati A."/>
            <person name="Chen A."/>
            <person name="Palaniappan K."/>
            <person name="Land M."/>
            <person name="Hauser L."/>
            <person name="Chang Y.-J."/>
            <person name="Jeffries C.D."/>
            <person name="Chain P."/>
            <person name="Brettin T."/>
            <person name="Detter J.C."/>
            <person name="Schuetze A."/>
            <person name="Rohde M."/>
            <person name="Tindall B.J."/>
            <person name="Goeker M."/>
            <person name="Bristow J."/>
            <person name="Eisen J.A."/>
            <person name="Markowitz V."/>
            <person name="Hugenholtz P."/>
            <person name="Kyrpides N.C."/>
            <person name="Klenk H.-P."/>
            <person name="Chen F."/>
        </authorList>
    </citation>
    <scope>NUCLEOTIDE SEQUENCE [LARGE SCALE GENOMIC DNA]</scope>
    <source>
        <strain evidence="6">ATCC 33905 / DSM 74 / LMG 10896 / Claus 1</strain>
    </source>
</reference>
<keyword evidence="1" id="KW-0732">Signal</keyword>
<dbReference type="Pfam" id="PF16586">
    <property type="entry name" value="DUF5060"/>
    <property type="match status" value="1"/>
</dbReference>
<dbReference type="HOGENOM" id="CLU_509868_0_0_10"/>
<dbReference type="PANTHER" id="PTHR37836">
    <property type="entry name" value="LMO1036 PROTEIN"/>
    <property type="match status" value="1"/>
</dbReference>
<evidence type="ECO:0000259" key="3">
    <source>
        <dbReference type="Pfam" id="PF16586"/>
    </source>
</evidence>
<dbReference type="InterPro" id="IPR017853">
    <property type="entry name" value="GH"/>
</dbReference>
<dbReference type="AlphaFoldDB" id="D2QMB2"/>
<feature type="signal peptide" evidence="1">
    <location>
        <begin position="1"/>
        <end position="21"/>
    </location>
</feature>
<dbReference type="KEGG" id="sli:Slin_3164"/>
<evidence type="ECO:0000259" key="4">
    <source>
        <dbReference type="Pfam" id="PF18310"/>
    </source>
</evidence>
<keyword evidence="6" id="KW-1185">Reference proteome</keyword>
<sequence>MNYRLFSLLVLGLLFSKSLIAQEVEQWGRFEKTFTAKATGNPFTEVTLTAELSNGYTTYSVAGFYDGKDTFKIRFMPPKTGKWRYKTSSNVAGLTNKKGEFTCVAAARGNSGPVRVSDMYAFKYADGTNYYPFGTTAYAWTHMGEETQEITLNTLKNSGFNKLRMCVFPKNYELVKEAPDLFPFEIKEQKKDADGKPYTVWNFDKFNPAFFQHLEKRIDDLNKLGIEADLILFHPYDKGRWGFDAMPNEVNIRYLKYLLARLSSYKNVWWSLANEWDYVKSKTVSDWDLLAKTVAQNDPYKHLCSIHGATATYYDYRKPEFTHVSIQDETPVQSPNAAAMLRHIYHKPVIADEVGYEGNLKSRWGRYSPEEMTYLVWNGVLGGTYVTHGECYMAAPTDTIFWAKGGMFKGTSWKRIAFLRQIVEAFPNPLSLSDVSRDNVTATAGDGQYLVYFGKQTNDSWLFNLPAKNSSFQKLTAGQRFKVEVIDTWDMTIQPDPQIFETASENDYRLYDKTLKKVRLPLKPYVALRITEIK</sequence>
<dbReference type="RefSeq" id="WP_012927700.1">
    <property type="nucleotide sequence ID" value="NC_013730.1"/>
</dbReference>
<organism evidence="5 6">
    <name type="scientific">Spirosoma linguale (strain ATCC 33905 / DSM 74 / LMG 10896 / Claus 1)</name>
    <dbReference type="NCBI Taxonomy" id="504472"/>
    <lineage>
        <taxon>Bacteria</taxon>
        <taxon>Pseudomonadati</taxon>
        <taxon>Bacteroidota</taxon>
        <taxon>Cytophagia</taxon>
        <taxon>Cytophagales</taxon>
        <taxon>Cytophagaceae</taxon>
        <taxon>Spirosoma</taxon>
    </lineage>
</organism>
<dbReference type="Proteomes" id="UP000002028">
    <property type="component" value="Chromosome"/>
</dbReference>